<sequence>MASQFRSVGIWSIMTLEAKPLLARVQRSLPVTSRGEAAEARAVDPEGRGGAARPRPGPRAGGRGSRRGGRGRREAGAAWPRAPRRPPVPGRGRQQVPEPGRPRHRGPAASAWAGPP</sequence>
<evidence type="ECO:0000256" key="1">
    <source>
        <dbReference type="SAM" id="MobiDB-lite"/>
    </source>
</evidence>
<keyword evidence="3" id="KW-1185">Reference proteome</keyword>
<organism evidence="2 3">
    <name type="scientific">Prorocentrum cordatum</name>
    <dbReference type="NCBI Taxonomy" id="2364126"/>
    <lineage>
        <taxon>Eukaryota</taxon>
        <taxon>Sar</taxon>
        <taxon>Alveolata</taxon>
        <taxon>Dinophyceae</taxon>
        <taxon>Prorocentrales</taxon>
        <taxon>Prorocentraceae</taxon>
        <taxon>Prorocentrum</taxon>
    </lineage>
</organism>
<feature type="non-terminal residue" evidence="2">
    <location>
        <position position="116"/>
    </location>
</feature>
<dbReference type="Proteomes" id="UP001189429">
    <property type="component" value="Unassembled WGS sequence"/>
</dbReference>
<accession>A0ABN9TDD2</accession>
<evidence type="ECO:0000313" key="2">
    <source>
        <dbReference type="EMBL" id="CAK0843727.1"/>
    </source>
</evidence>
<feature type="compositionally biased region" description="Basic and acidic residues" evidence="1">
    <location>
        <begin position="36"/>
        <end position="47"/>
    </location>
</feature>
<comment type="caution">
    <text evidence="2">The sequence shown here is derived from an EMBL/GenBank/DDBJ whole genome shotgun (WGS) entry which is preliminary data.</text>
</comment>
<proteinExistence type="predicted"/>
<dbReference type="EMBL" id="CAUYUJ010014603">
    <property type="protein sequence ID" value="CAK0843727.1"/>
    <property type="molecule type" value="Genomic_DNA"/>
</dbReference>
<reference evidence="2" key="1">
    <citation type="submission" date="2023-10" db="EMBL/GenBank/DDBJ databases">
        <authorList>
            <person name="Chen Y."/>
            <person name="Shah S."/>
            <person name="Dougan E. K."/>
            <person name="Thang M."/>
            <person name="Chan C."/>
        </authorList>
    </citation>
    <scope>NUCLEOTIDE SEQUENCE [LARGE SCALE GENOMIC DNA]</scope>
</reference>
<feature type="region of interest" description="Disordered" evidence="1">
    <location>
        <begin position="29"/>
        <end position="116"/>
    </location>
</feature>
<name>A0ABN9TDD2_9DINO</name>
<evidence type="ECO:0000313" key="3">
    <source>
        <dbReference type="Proteomes" id="UP001189429"/>
    </source>
</evidence>
<gene>
    <name evidence="2" type="ORF">PCOR1329_LOCUS37980</name>
</gene>
<protein>
    <submittedName>
        <fullName evidence="2">Uncharacterized protein</fullName>
    </submittedName>
</protein>